<dbReference type="Gene3D" id="1.10.10.10">
    <property type="entry name" value="Winged helix-like DNA-binding domain superfamily/Winged helix DNA-binding domain"/>
    <property type="match status" value="1"/>
</dbReference>
<dbReference type="SUPFAM" id="SSF52540">
    <property type="entry name" value="P-loop containing nucleoside triphosphate hydrolases"/>
    <property type="match status" value="1"/>
</dbReference>
<dbReference type="SUPFAM" id="SSF48452">
    <property type="entry name" value="TPR-like"/>
    <property type="match status" value="1"/>
</dbReference>
<dbReference type="PANTHER" id="PTHR12558">
    <property type="entry name" value="CELL DIVISION CYCLE 16,23,27"/>
    <property type="match status" value="1"/>
</dbReference>
<dbReference type="Gene3D" id="1.25.40.10">
    <property type="entry name" value="Tetratricopeptide repeat domain"/>
    <property type="match status" value="2"/>
</dbReference>
<accession>A0A317MWD5</accession>
<dbReference type="Gene3D" id="3.40.50.300">
    <property type="entry name" value="P-loop containing nucleotide triphosphate hydrolases"/>
    <property type="match status" value="1"/>
</dbReference>
<gene>
    <name evidence="3" type="ORF">C7443_10394</name>
</gene>
<keyword evidence="4" id="KW-1185">Reference proteome</keyword>
<dbReference type="RefSeq" id="WP_110017681.1">
    <property type="nucleotide sequence ID" value="NZ_QGTJ01000003.1"/>
</dbReference>
<dbReference type="Pfam" id="PF13191">
    <property type="entry name" value="AAA_16"/>
    <property type="match status" value="1"/>
</dbReference>
<dbReference type="SUPFAM" id="SSF46785">
    <property type="entry name" value="Winged helix' DNA-binding domain"/>
    <property type="match status" value="1"/>
</dbReference>
<dbReference type="Proteomes" id="UP000246569">
    <property type="component" value="Unassembled WGS sequence"/>
</dbReference>
<evidence type="ECO:0000256" key="1">
    <source>
        <dbReference type="ARBA" id="ARBA00023125"/>
    </source>
</evidence>
<name>A0A317MWD5_9GAMM</name>
<dbReference type="Pfam" id="PF13414">
    <property type="entry name" value="TPR_11"/>
    <property type="match status" value="1"/>
</dbReference>
<reference evidence="3 4" key="1">
    <citation type="submission" date="2018-05" db="EMBL/GenBank/DDBJ databases">
        <title>Genomic Encyclopedia of Type Strains, Phase IV (KMG-IV): sequencing the most valuable type-strain genomes for metagenomic binning, comparative biology and taxonomic classification.</title>
        <authorList>
            <person name="Goeker M."/>
        </authorList>
    </citation>
    <scope>NUCLEOTIDE SEQUENCE [LARGE SCALE GENOMIC DNA]</scope>
    <source>
        <strain evidence="3 4">DSM 23606</strain>
    </source>
</reference>
<evidence type="ECO:0000313" key="4">
    <source>
        <dbReference type="Proteomes" id="UP000246569"/>
    </source>
</evidence>
<dbReference type="InterPro" id="IPR036390">
    <property type="entry name" value="WH_DNA-bd_sf"/>
</dbReference>
<sequence length="969" mass="108159">MNEPTELRFYNPGWLSDEALIASFTARQALFEFLRDELRRAPRQGTVQHYLLVGVRGAGKTTLLQRLAVAIRQDTDLADHLLGLSFPEELYAIKGLADFWWAACEALVDALERRGRRAEADALDAQIEGRRAQQRTAGLHDDSGLRLLKQVCDTLQLRPVLLLDNLDQLLERLAKSGRKKDLLTPAYWALREALSSADAPLLIGASVRLSEPFTDYDKAFYDFFVPQRLDRLSLDEVQAVFDRLAEGHGGAALRERIRARPGRVRALYELTGGNPRALGLLFELLRQGTHARAVDDFERLMDQTTPYYKARFEELPEQAQLVMHALATARRDRSALDFGHTAAALAEHCGLDTRTVSAQLDVLINAGLVEKDSPASGRMRYRIAEQLFRLWLQMRGSRRIRQQVITLTEFIEALYDSEEREALLRSTYDRLTASHDSRAKLQWALGELQPSVADRRCLQSYATDTLLASAEHRTRFDAILAPGDLPVELEWLAQARQQLLAALPRLQSLSFSEQHLEALLGALTLDEDSKRTHVARLLDPATAAEELTRLKLQLGDESQLLRDFGLSDSDICFLHHERSCGRLLLESLSPDDRELRDDAQRRELAWTLLGAGGIPIATAAQAEAWLAWSKEQFADASSEEWAAFADRLRKAGQTAAAQAAVDTALVRGESAEAWFQQAALLHDADPAAAEVAFRKAINLDPQDAWPWHNLGFLLAARLQRYDEAEAAYRKAIDLDPRSAWPWVSLGILLADHLQRYDEAEAAYRKAIDLNPRSAWPWKDLGLLLSDHLQRYDEAEAAYRKAIDLDPQDAWPWNNLGNLLAARLQRYDEAETAFRKAAELSPESRNVRAALLCLQARNALSAGDECAARQHLGALLADVPDVEAYLASPLFVEILTGHALHSGRGPQLLALLRELGFERYAAPLLLALAAAVTDNAAGLEKVEPELRSAAQTLFERLQAVRPADQPEGGA</sequence>
<proteinExistence type="predicted"/>
<dbReference type="SMART" id="SM00382">
    <property type="entry name" value="AAA"/>
    <property type="match status" value="1"/>
</dbReference>
<comment type="caution">
    <text evidence="3">The sequence shown here is derived from an EMBL/GenBank/DDBJ whole genome shotgun (WGS) entry which is preliminary data.</text>
</comment>
<dbReference type="GO" id="GO:0003677">
    <property type="term" value="F:DNA binding"/>
    <property type="evidence" value="ECO:0007669"/>
    <property type="project" value="UniProtKB-KW"/>
</dbReference>
<protein>
    <submittedName>
        <fullName evidence="3">Tfp pilus assembly protein PilF</fullName>
    </submittedName>
</protein>
<dbReference type="OrthoDB" id="9204495at2"/>
<dbReference type="InterPro" id="IPR041664">
    <property type="entry name" value="AAA_16"/>
</dbReference>
<keyword evidence="1" id="KW-0238">DNA-binding</keyword>
<dbReference type="InterPro" id="IPR011990">
    <property type="entry name" value="TPR-like_helical_dom_sf"/>
</dbReference>
<dbReference type="InterPro" id="IPR036388">
    <property type="entry name" value="WH-like_DNA-bd_sf"/>
</dbReference>
<evidence type="ECO:0000313" key="3">
    <source>
        <dbReference type="EMBL" id="PWV63169.1"/>
    </source>
</evidence>
<dbReference type="InterPro" id="IPR027417">
    <property type="entry name" value="P-loop_NTPase"/>
</dbReference>
<feature type="domain" description="AAA+ ATPase" evidence="2">
    <location>
        <begin position="46"/>
        <end position="235"/>
    </location>
</feature>
<dbReference type="EMBL" id="QGTJ01000003">
    <property type="protein sequence ID" value="PWV63169.1"/>
    <property type="molecule type" value="Genomic_DNA"/>
</dbReference>
<organism evidence="3 4">
    <name type="scientific">Plasticicumulans acidivorans</name>
    <dbReference type="NCBI Taxonomy" id="886464"/>
    <lineage>
        <taxon>Bacteria</taxon>
        <taxon>Pseudomonadati</taxon>
        <taxon>Pseudomonadota</taxon>
        <taxon>Gammaproteobacteria</taxon>
        <taxon>Candidatus Competibacteraceae</taxon>
        <taxon>Plasticicumulans</taxon>
    </lineage>
</organism>
<dbReference type="SMART" id="SM00028">
    <property type="entry name" value="TPR"/>
    <property type="match status" value="5"/>
</dbReference>
<dbReference type="AlphaFoldDB" id="A0A317MWD5"/>
<dbReference type="Pfam" id="PF13424">
    <property type="entry name" value="TPR_12"/>
    <property type="match status" value="1"/>
</dbReference>
<dbReference type="InterPro" id="IPR019734">
    <property type="entry name" value="TPR_rpt"/>
</dbReference>
<dbReference type="PANTHER" id="PTHR12558:SF13">
    <property type="entry name" value="CELL DIVISION CYCLE PROTEIN 27 HOMOLOG"/>
    <property type="match status" value="1"/>
</dbReference>
<evidence type="ECO:0000259" key="2">
    <source>
        <dbReference type="SMART" id="SM00382"/>
    </source>
</evidence>
<dbReference type="InterPro" id="IPR003593">
    <property type="entry name" value="AAA+_ATPase"/>
</dbReference>